<evidence type="ECO:0000256" key="11">
    <source>
        <dbReference type="ARBA" id="ARBA00023180"/>
    </source>
</evidence>
<keyword evidence="4 14" id="KW-0812">Transmembrane</keyword>
<dbReference type="HOGENOM" id="CLU_000288_42_1_1"/>
<dbReference type="Gramene" id="EFJ37412">
    <property type="protein sequence ID" value="EFJ37412"/>
    <property type="gene ID" value="SELMODRAFT_76106"/>
</dbReference>
<gene>
    <name evidence="17" type="ORF">SELMODRAFT_76106</name>
</gene>
<dbReference type="InterPro" id="IPR001245">
    <property type="entry name" value="Ser-Thr/Tyr_kinase_cat_dom"/>
</dbReference>
<reference evidence="17 18" key="1">
    <citation type="journal article" date="2011" name="Science">
        <title>The Selaginella genome identifies genetic changes associated with the evolution of vascular plants.</title>
        <authorList>
            <person name="Banks J.A."/>
            <person name="Nishiyama T."/>
            <person name="Hasebe M."/>
            <person name="Bowman J.L."/>
            <person name="Gribskov M."/>
            <person name="dePamphilis C."/>
            <person name="Albert V.A."/>
            <person name="Aono N."/>
            <person name="Aoyama T."/>
            <person name="Ambrose B.A."/>
            <person name="Ashton N.W."/>
            <person name="Axtell M.J."/>
            <person name="Barker E."/>
            <person name="Barker M.S."/>
            <person name="Bennetzen J.L."/>
            <person name="Bonawitz N.D."/>
            <person name="Chapple C."/>
            <person name="Cheng C."/>
            <person name="Correa L.G."/>
            <person name="Dacre M."/>
            <person name="DeBarry J."/>
            <person name="Dreyer I."/>
            <person name="Elias M."/>
            <person name="Engstrom E.M."/>
            <person name="Estelle M."/>
            <person name="Feng L."/>
            <person name="Finet C."/>
            <person name="Floyd S.K."/>
            <person name="Frommer W.B."/>
            <person name="Fujita T."/>
            <person name="Gramzow L."/>
            <person name="Gutensohn M."/>
            <person name="Harholt J."/>
            <person name="Hattori M."/>
            <person name="Heyl A."/>
            <person name="Hirai T."/>
            <person name="Hiwatashi Y."/>
            <person name="Ishikawa M."/>
            <person name="Iwata M."/>
            <person name="Karol K.G."/>
            <person name="Koehler B."/>
            <person name="Kolukisaoglu U."/>
            <person name="Kubo M."/>
            <person name="Kurata T."/>
            <person name="Lalonde S."/>
            <person name="Li K."/>
            <person name="Li Y."/>
            <person name="Litt A."/>
            <person name="Lyons E."/>
            <person name="Manning G."/>
            <person name="Maruyama T."/>
            <person name="Michael T.P."/>
            <person name="Mikami K."/>
            <person name="Miyazaki S."/>
            <person name="Morinaga S."/>
            <person name="Murata T."/>
            <person name="Mueller-Roeber B."/>
            <person name="Nelson D.R."/>
            <person name="Obara M."/>
            <person name="Oguri Y."/>
            <person name="Olmstead R.G."/>
            <person name="Onodera N."/>
            <person name="Petersen B.L."/>
            <person name="Pils B."/>
            <person name="Prigge M."/>
            <person name="Rensing S.A."/>
            <person name="Riano-Pachon D.M."/>
            <person name="Roberts A.W."/>
            <person name="Sato Y."/>
            <person name="Scheller H.V."/>
            <person name="Schulz B."/>
            <person name="Schulz C."/>
            <person name="Shakirov E.V."/>
            <person name="Shibagaki N."/>
            <person name="Shinohara N."/>
            <person name="Shippen D.E."/>
            <person name="Soerensen I."/>
            <person name="Sotooka R."/>
            <person name="Sugimoto N."/>
            <person name="Sugita M."/>
            <person name="Sumikawa N."/>
            <person name="Tanurdzic M."/>
            <person name="Theissen G."/>
            <person name="Ulvskov P."/>
            <person name="Wakazuki S."/>
            <person name="Weng J.K."/>
            <person name="Willats W.W."/>
            <person name="Wipf D."/>
            <person name="Wolf P.G."/>
            <person name="Yang L."/>
            <person name="Zimmer A.D."/>
            <person name="Zhu Q."/>
            <person name="Mitros T."/>
            <person name="Hellsten U."/>
            <person name="Loque D."/>
            <person name="Otillar R."/>
            <person name="Salamov A."/>
            <person name="Schmutz J."/>
            <person name="Shapiro H."/>
            <person name="Lindquist E."/>
            <person name="Lucas S."/>
            <person name="Rokhsar D."/>
            <person name="Grigoriev I.V."/>
        </authorList>
    </citation>
    <scope>NUCLEOTIDE SEQUENCE [LARGE SCALE GENOMIC DNA]</scope>
</reference>
<evidence type="ECO:0000259" key="16">
    <source>
        <dbReference type="PROSITE" id="PS50011"/>
    </source>
</evidence>
<dbReference type="Pfam" id="PF12819">
    <property type="entry name" value="Malectin_like"/>
    <property type="match status" value="1"/>
</dbReference>
<feature type="region of interest" description="Disordered" evidence="13">
    <location>
        <begin position="56"/>
        <end position="86"/>
    </location>
</feature>
<keyword evidence="7" id="KW-0418">Kinase</keyword>
<evidence type="ECO:0000256" key="15">
    <source>
        <dbReference type="SAM" id="SignalP"/>
    </source>
</evidence>
<dbReference type="InterPro" id="IPR000719">
    <property type="entry name" value="Prot_kinase_dom"/>
</dbReference>
<dbReference type="PROSITE" id="PS00107">
    <property type="entry name" value="PROTEIN_KINASE_ATP"/>
    <property type="match status" value="1"/>
</dbReference>
<evidence type="ECO:0000256" key="4">
    <source>
        <dbReference type="ARBA" id="ARBA00022692"/>
    </source>
</evidence>
<dbReference type="PROSITE" id="PS50011">
    <property type="entry name" value="PROTEIN_KINASE_DOM"/>
    <property type="match status" value="1"/>
</dbReference>
<dbReference type="Gene3D" id="2.60.120.430">
    <property type="entry name" value="Galactose-binding lectin"/>
    <property type="match status" value="2"/>
</dbReference>
<dbReference type="GO" id="GO:0005524">
    <property type="term" value="F:ATP binding"/>
    <property type="evidence" value="ECO:0007669"/>
    <property type="project" value="UniProtKB-UniRule"/>
</dbReference>
<evidence type="ECO:0000256" key="12">
    <source>
        <dbReference type="PROSITE-ProRule" id="PRU10141"/>
    </source>
</evidence>
<dbReference type="InterPro" id="IPR024788">
    <property type="entry name" value="Malectin-like_Carb-bd_dom"/>
</dbReference>
<proteinExistence type="predicted"/>
<dbReference type="Pfam" id="PF07714">
    <property type="entry name" value="PK_Tyr_Ser-Thr"/>
    <property type="match status" value="1"/>
</dbReference>
<dbReference type="Gene3D" id="1.10.510.10">
    <property type="entry name" value="Transferase(Phosphotransferase) domain 1"/>
    <property type="match status" value="1"/>
</dbReference>
<evidence type="ECO:0000313" key="18">
    <source>
        <dbReference type="Proteomes" id="UP000001514"/>
    </source>
</evidence>
<dbReference type="AlphaFoldDB" id="D8QSC4"/>
<keyword evidence="9 14" id="KW-1133">Transmembrane helix</keyword>
<comment type="subcellular location">
    <subcellularLocation>
        <location evidence="1">Membrane</location>
        <topology evidence="1">Single-pass type I membrane protein</topology>
    </subcellularLocation>
</comment>
<protein>
    <recommendedName>
        <fullName evidence="16">Protein kinase domain-containing protein</fullName>
    </recommendedName>
</protein>
<dbReference type="InterPro" id="IPR011009">
    <property type="entry name" value="Kinase-like_dom_sf"/>
</dbReference>
<keyword evidence="2" id="KW-0723">Serine/threonine-protein kinase</keyword>
<keyword evidence="11" id="KW-0325">Glycoprotein</keyword>
<evidence type="ECO:0000256" key="9">
    <source>
        <dbReference type="ARBA" id="ARBA00022989"/>
    </source>
</evidence>
<evidence type="ECO:0000256" key="3">
    <source>
        <dbReference type="ARBA" id="ARBA00022679"/>
    </source>
</evidence>
<accession>D8QSC4</accession>
<evidence type="ECO:0000256" key="6">
    <source>
        <dbReference type="ARBA" id="ARBA00022741"/>
    </source>
</evidence>
<dbReference type="PROSITE" id="PS00108">
    <property type="entry name" value="PROTEIN_KINASE_ST"/>
    <property type="match status" value="1"/>
</dbReference>
<name>D8QSC4_SELML</name>
<dbReference type="FunFam" id="3.30.200.20:FF:000039">
    <property type="entry name" value="receptor-like protein kinase FERONIA"/>
    <property type="match status" value="1"/>
</dbReference>
<feature type="transmembrane region" description="Helical" evidence="14">
    <location>
        <begin position="430"/>
        <end position="455"/>
    </location>
</feature>
<evidence type="ECO:0000256" key="10">
    <source>
        <dbReference type="ARBA" id="ARBA00023136"/>
    </source>
</evidence>
<dbReference type="SUPFAM" id="SSF56112">
    <property type="entry name" value="Protein kinase-like (PK-like)"/>
    <property type="match status" value="1"/>
</dbReference>
<dbReference type="CDD" id="cd14066">
    <property type="entry name" value="STKc_IRAK"/>
    <property type="match status" value="1"/>
</dbReference>
<dbReference type="EMBL" id="GL377566">
    <property type="protein sequence ID" value="EFJ37412.1"/>
    <property type="molecule type" value="Genomic_DNA"/>
</dbReference>
<dbReference type="InterPro" id="IPR008271">
    <property type="entry name" value="Ser/Thr_kinase_AS"/>
</dbReference>
<dbReference type="Proteomes" id="UP000001514">
    <property type="component" value="Unassembled WGS sequence"/>
</dbReference>
<dbReference type="FunFam" id="2.60.120.430:FF:000007">
    <property type="entry name" value="FERONIA receptor-like kinase"/>
    <property type="match status" value="1"/>
</dbReference>
<keyword evidence="18" id="KW-1185">Reference proteome</keyword>
<evidence type="ECO:0000256" key="5">
    <source>
        <dbReference type="ARBA" id="ARBA00022729"/>
    </source>
</evidence>
<evidence type="ECO:0000256" key="14">
    <source>
        <dbReference type="SAM" id="Phobius"/>
    </source>
</evidence>
<dbReference type="KEGG" id="smo:SELMODRAFT_76106"/>
<evidence type="ECO:0000256" key="13">
    <source>
        <dbReference type="SAM" id="MobiDB-lite"/>
    </source>
</evidence>
<evidence type="ECO:0000256" key="7">
    <source>
        <dbReference type="ARBA" id="ARBA00022777"/>
    </source>
</evidence>
<dbReference type="GO" id="GO:0004674">
    <property type="term" value="F:protein serine/threonine kinase activity"/>
    <property type="evidence" value="ECO:0007669"/>
    <property type="project" value="UniProtKB-KW"/>
</dbReference>
<dbReference type="SMART" id="SM00220">
    <property type="entry name" value="S_TKc"/>
    <property type="match status" value="1"/>
</dbReference>
<keyword evidence="10 14" id="KW-0472">Membrane</keyword>
<feature type="domain" description="Protein kinase" evidence="16">
    <location>
        <begin position="534"/>
        <end position="813"/>
    </location>
</feature>
<feature type="compositionally biased region" description="Polar residues" evidence="13">
    <location>
        <begin position="75"/>
        <end position="86"/>
    </location>
</feature>
<keyword evidence="6 12" id="KW-0547">Nucleotide-binding</keyword>
<dbReference type="PANTHER" id="PTHR47989:SF62">
    <property type="entry name" value="OS05G0423500 PROTEIN"/>
    <property type="match status" value="1"/>
</dbReference>
<feature type="binding site" evidence="12">
    <location>
        <position position="563"/>
    </location>
    <ligand>
        <name>ATP</name>
        <dbReference type="ChEBI" id="CHEBI:30616"/>
    </ligand>
</feature>
<evidence type="ECO:0000256" key="8">
    <source>
        <dbReference type="ARBA" id="ARBA00022840"/>
    </source>
</evidence>
<keyword evidence="8 12" id="KW-0067">ATP-binding</keyword>
<dbReference type="GO" id="GO:0005886">
    <property type="term" value="C:plasma membrane"/>
    <property type="evidence" value="ECO:0000318"/>
    <property type="project" value="GO_Central"/>
</dbReference>
<dbReference type="FunFam" id="1.10.510.10:FF:000252">
    <property type="entry name" value="Receptor-like protein kinase FERONIA"/>
    <property type="match status" value="1"/>
</dbReference>
<sequence length="881" mass="94123">MRIDRGNRPISRPDHPLFFFIVLASFLALLGRSSAQWKPQDVFRISCGESRSDIDGNGLEWTPDAENPRLVAGGTPTNSTRGTSGTSVPYRAARVFTSPASYSFSISPGRHWVRLHFAPLADASSRARFSVAIGSRLLVANSSIAEDIAAGNGSSPVVREFTIHTSGTAVAVTLTPSASFIAFVSGIELISMARDALSPSVVEISPEASESRQVEIAGILARTLYRLNVGGDLIAPGNDSSSQARTWLPDEPFLQGVARGVPVPPAVPDIVYPATVPEYIAPRGVYGTARSLGGSNTVTNAFNISWAFSVAPGYAHYVRLHFAELVYSSPMQRIFSVYINNRTAIRALDLIQQTGAANTPYYRDFLVLPVDGLANLRLQVGPLTGSNSQVQDAILNGVEIFRLNDSSGSVDGLAVVPRSSDSGGNGGHHLGVIIGCVAGGVFALVAIALAICFFFRCCKGGGKKPSTSSWQALGNGHPHHHHHAFSLTTLGSTMGAGSPRSAAGSYYNAGSAASAGGHGRYFTLQEIAEATNSFDETRLLGVGGFGRVYKGEIDNGTLEVAVKRGNPRSEQGIAEFQAEIGLLSKLRHRHLVSLIGYCDEQSEMILVYEYMARGPLRGHLYGTEDLQPLPWRHRLEILVGAARGLHYLHTGAAIIHRDVKTTNILLDEHLVAKVSDFGLSKTGPMLDQTHVSTAVKGSFGYLDPEYFRRQQLTDKSDVYSFGVVMVEVMCARPAIDPALPREQVNIAEWAMSAQRSGRLEEILDPTLRRPGSDEDADMASVRKVGETADKCLQENGVQRPSMGDVLWNLESALHIQEAAQRRFGRENGGGGGDAGGGVAAPAAGAVENGGATSITDDYYDGYSEDASASAVFSQLVNPQGR</sequence>
<dbReference type="InterPro" id="IPR017441">
    <property type="entry name" value="Protein_kinase_ATP_BS"/>
</dbReference>
<feature type="signal peptide" evidence="15">
    <location>
        <begin position="1"/>
        <end position="35"/>
    </location>
</feature>
<dbReference type="PANTHER" id="PTHR47989">
    <property type="entry name" value="OS01G0750732 PROTEIN"/>
    <property type="match status" value="1"/>
</dbReference>
<dbReference type="eggNOG" id="KOG1187">
    <property type="taxonomic scope" value="Eukaryota"/>
</dbReference>
<evidence type="ECO:0000313" key="17">
    <source>
        <dbReference type="EMBL" id="EFJ37412.1"/>
    </source>
</evidence>
<dbReference type="Gene3D" id="3.30.200.20">
    <property type="entry name" value="Phosphorylase Kinase, domain 1"/>
    <property type="match status" value="1"/>
</dbReference>
<feature type="chain" id="PRO_5003121159" description="Protein kinase domain-containing protein" evidence="15">
    <location>
        <begin position="36"/>
        <end position="881"/>
    </location>
</feature>
<organism evidence="18">
    <name type="scientific">Selaginella moellendorffii</name>
    <name type="common">Spikemoss</name>
    <dbReference type="NCBI Taxonomy" id="88036"/>
    <lineage>
        <taxon>Eukaryota</taxon>
        <taxon>Viridiplantae</taxon>
        <taxon>Streptophyta</taxon>
        <taxon>Embryophyta</taxon>
        <taxon>Tracheophyta</taxon>
        <taxon>Lycopodiopsida</taxon>
        <taxon>Selaginellales</taxon>
        <taxon>Selaginellaceae</taxon>
        <taxon>Selaginella</taxon>
    </lineage>
</organism>
<evidence type="ECO:0000256" key="2">
    <source>
        <dbReference type="ARBA" id="ARBA00022527"/>
    </source>
</evidence>
<keyword evidence="3" id="KW-0808">Transferase</keyword>
<keyword evidence="5 15" id="KW-0732">Signal</keyword>
<evidence type="ECO:0000256" key="1">
    <source>
        <dbReference type="ARBA" id="ARBA00004479"/>
    </source>
</evidence>
<dbReference type="GO" id="GO:0004672">
    <property type="term" value="F:protein kinase activity"/>
    <property type="evidence" value="ECO:0000318"/>
    <property type="project" value="GO_Central"/>
</dbReference>
<dbReference type="InParanoid" id="D8QSC4"/>